<dbReference type="RefSeq" id="WP_157668574.1">
    <property type="nucleotide sequence ID" value="NZ_CP021509.1"/>
</dbReference>
<proteinExistence type="predicted"/>
<evidence type="ECO:0000313" key="2">
    <source>
        <dbReference type="EMBL" id="ARW48117.1"/>
    </source>
</evidence>
<dbReference type="Pfam" id="PF11950">
    <property type="entry name" value="DUF3467"/>
    <property type="match status" value="1"/>
</dbReference>
<dbReference type="EMBL" id="CP021509">
    <property type="protein sequence ID" value="ARW48117.1"/>
    <property type="molecule type" value="Genomic_DNA"/>
</dbReference>
<gene>
    <name evidence="2" type="ORF">S1001342_01794</name>
</gene>
<keyword evidence="1" id="KW-1133">Transmembrane helix</keyword>
<name>A0A1Y0Y6L7_ACEPA</name>
<keyword evidence="1" id="KW-0812">Transmembrane</keyword>
<sequence length="101" mass="10979">MSEQNKKDIPVAPLPPTVDTFHASVSYVGIVAFDFTILFARPRPTLRTDNAGIGPNAHMQPVALAYLSPHAAKALAKNLTEAVSDYEKRFGEIPISDSDKK</sequence>
<accession>A0A1Y0Y6L7</accession>
<dbReference type="InterPro" id="IPR021857">
    <property type="entry name" value="DUF3467"/>
</dbReference>
<dbReference type="Proteomes" id="UP000196205">
    <property type="component" value="Chromosome"/>
</dbReference>
<evidence type="ECO:0008006" key="4">
    <source>
        <dbReference type="Google" id="ProtNLM"/>
    </source>
</evidence>
<organism evidence="2 3">
    <name type="scientific">Acetobacter pasteurianus subsp. pasteurianus</name>
    <dbReference type="NCBI Taxonomy" id="481145"/>
    <lineage>
        <taxon>Bacteria</taxon>
        <taxon>Pseudomonadati</taxon>
        <taxon>Pseudomonadota</taxon>
        <taxon>Alphaproteobacteria</taxon>
        <taxon>Acetobacterales</taxon>
        <taxon>Acetobacteraceae</taxon>
        <taxon>Acetobacter</taxon>
    </lineage>
</organism>
<evidence type="ECO:0000313" key="3">
    <source>
        <dbReference type="Proteomes" id="UP000196205"/>
    </source>
</evidence>
<feature type="transmembrane region" description="Helical" evidence="1">
    <location>
        <begin position="20"/>
        <end position="40"/>
    </location>
</feature>
<reference evidence="2 3" key="1">
    <citation type="submission" date="2017-05" db="EMBL/GenBank/DDBJ databases">
        <title>Genome sequence of Acetobacter pasteurianus subsp. pasteurianus strain SRCM101342.</title>
        <authorList>
            <person name="Cho S.H."/>
        </authorList>
    </citation>
    <scope>NUCLEOTIDE SEQUENCE [LARGE SCALE GENOMIC DNA]</scope>
    <source>
        <strain evidence="2 3">SRCM101342</strain>
    </source>
</reference>
<keyword evidence="1" id="KW-0472">Membrane</keyword>
<protein>
    <recommendedName>
        <fullName evidence="4">DUF3467 domain-containing protein</fullName>
    </recommendedName>
</protein>
<evidence type="ECO:0000256" key="1">
    <source>
        <dbReference type="SAM" id="Phobius"/>
    </source>
</evidence>
<dbReference type="AlphaFoldDB" id="A0A1Y0Y6L7"/>